<name>A0A9D1H7J0_9FIRM</name>
<keyword evidence="2 3" id="KW-0067">ATP-binding</keyword>
<dbReference type="Pfam" id="PF18335">
    <property type="entry name" value="SH3_13"/>
    <property type="match status" value="1"/>
</dbReference>
<dbReference type="Pfam" id="PF23139">
    <property type="entry name" value="OB_YrrC"/>
    <property type="match status" value="1"/>
</dbReference>
<dbReference type="InterPro" id="IPR006345">
    <property type="entry name" value="RecD2"/>
</dbReference>
<feature type="binding site" evidence="3">
    <location>
        <begin position="348"/>
        <end position="352"/>
    </location>
    <ligand>
        <name>ATP</name>
        <dbReference type="ChEBI" id="CHEBI:30616"/>
    </ligand>
</feature>
<keyword evidence="3 5" id="KW-0347">Helicase</keyword>
<dbReference type="Pfam" id="PF13245">
    <property type="entry name" value="AAA_19"/>
    <property type="match status" value="1"/>
</dbReference>
<reference evidence="5" key="2">
    <citation type="journal article" date="2021" name="PeerJ">
        <title>Extensive microbial diversity within the chicken gut microbiome revealed by metagenomics and culture.</title>
        <authorList>
            <person name="Gilroy R."/>
            <person name="Ravi A."/>
            <person name="Getino M."/>
            <person name="Pursley I."/>
            <person name="Horton D.L."/>
            <person name="Alikhan N.F."/>
            <person name="Baker D."/>
            <person name="Gharbi K."/>
            <person name="Hall N."/>
            <person name="Watson M."/>
            <person name="Adriaenssens E.M."/>
            <person name="Foster-Nyarko E."/>
            <person name="Jarju S."/>
            <person name="Secka A."/>
            <person name="Antonio M."/>
            <person name="Oren A."/>
            <person name="Chaudhuri R.R."/>
            <person name="La Ragione R."/>
            <person name="Hildebrand F."/>
            <person name="Pallen M.J."/>
        </authorList>
    </citation>
    <scope>NUCLEOTIDE SEQUENCE</scope>
    <source>
        <strain evidence="5">ChiBcec7-5410</strain>
    </source>
</reference>
<comment type="similarity">
    <text evidence="3">Belongs to the RecD family. RecD2 subfamily.</text>
</comment>
<evidence type="ECO:0000256" key="1">
    <source>
        <dbReference type="ARBA" id="ARBA00022741"/>
    </source>
</evidence>
<dbReference type="GO" id="GO:0016787">
    <property type="term" value="F:hydrolase activity"/>
    <property type="evidence" value="ECO:0007669"/>
    <property type="project" value="UniProtKB-KW"/>
</dbReference>
<protein>
    <recommendedName>
        <fullName evidence="3">ATP-dependent RecD2 DNA helicase</fullName>
        <ecNumber evidence="3">5.6.2.3</ecNumber>
    </recommendedName>
    <alternativeName>
        <fullName evidence="3">DNA 5'-3' helicase subunit RecD2</fullName>
    </alternativeName>
</protein>
<dbReference type="EMBL" id="DVLW01000248">
    <property type="protein sequence ID" value="HIT95327.1"/>
    <property type="molecule type" value="Genomic_DNA"/>
</dbReference>
<dbReference type="InterPro" id="IPR029493">
    <property type="entry name" value="RecD2-like_HHH"/>
</dbReference>
<dbReference type="CDD" id="cd17933">
    <property type="entry name" value="DEXSc_RecD-like"/>
    <property type="match status" value="1"/>
</dbReference>
<dbReference type="Gene3D" id="1.10.10.2220">
    <property type="match status" value="1"/>
</dbReference>
<dbReference type="Pfam" id="PF14490">
    <property type="entry name" value="HHH_RecD2"/>
    <property type="match status" value="1"/>
</dbReference>
<dbReference type="PANTHER" id="PTHR43788">
    <property type="entry name" value="DNA2/NAM7 HELICASE FAMILY MEMBER"/>
    <property type="match status" value="1"/>
</dbReference>
<dbReference type="CDD" id="cd18809">
    <property type="entry name" value="SF1_C_RecD"/>
    <property type="match status" value="1"/>
</dbReference>
<dbReference type="InterPro" id="IPR041451">
    <property type="entry name" value="RecD2_SH13"/>
</dbReference>
<dbReference type="InterPro" id="IPR010994">
    <property type="entry name" value="RuvA_2-like"/>
</dbReference>
<comment type="function">
    <text evidence="3">DNA-dependent ATPase and ATP-dependent 5'-3' DNA helicase. Has no activity on blunt DNA or DNA with 3'-overhangs, requires at least 10 bases of 5'-ssDNA for helicase activity.</text>
</comment>
<gene>
    <name evidence="3" type="primary">recD2</name>
    <name evidence="5" type="ORF">IAC43_09090</name>
</gene>
<feature type="domain" description="AAA+ ATPase" evidence="4">
    <location>
        <begin position="337"/>
        <end position="488"/>
    </location>
</feature>
<dbReference type="PANTHER" id="PTHR43788:SF6">
    <property type="entry name" value="DNA HELICASE B"/>
    <property type="match status" value="1"/>
</dbReference>
<dbReference type="GO" id="GO:0006310">
    <property type="term" value="P:DNA recombination"/>
    <property type="evidence" value="ECO:0007669"/>
    <property type="project" value="InterPro"/>
</dbReference>
<dbReference type="AlphaFoldDB" id="A0A9D1H7J0"/>
<dbReference type="Gene3D" id="3.40.50.300">
    <property type="entry name" value="P-loop containing nucleotide triphosphate hydrolases"/>
    <property type="match status" value="2"/>
</dbReference>
<evidence type="ECO:0000313" key="5">
    <source>
        <dbReference type="EMBL" id="HIT95327.1"/>
    </source>
</evidence>
<dbReference type="GO" id="GO:0043139">
    <property type="term" value="F:5'-3' DNA helicase activity"/>
    <property type="evidence" value="ECO:0007669"/>
    <property type="project" value="UniProtKB-UniRule"/>
</dbReference>
<dbReference type="GO" id="GO:0009338">
    <property type="term" value="C:exodeoxyribonuclease V complex"/>
    <property type="evidence" value="ECO:0007669"/>
    <property type="project" value="TreeGrafter"/>
</dbReference>
<keyword evidence="3" id="KW-0413">Isomerase</keyword>
<dbReference type="SUPFAM" id="SSF47781">
    <property type="entry name" value="RuvA domain 2-like"/>
    <property type="match status" value="1"/>
</dbReference>
<dbReference type="SMART" id="SM00382">
    <property type="entry name" value="AAA"/>
    <property type="match status" value="1"/>
</dbReference>
<reference evidence="5" key="1">
    <citation type="submission" date="2020-10" db="EMBL/GenBank/DDBJ databases">
        <authorList>
            <person name="Gilroy R."/>
        </authorList>
    </citation>
    <scope>NUCLEOTIDE SEQUENCE</scope>
    <source>
        <strain evidence="5">ChiBcec7-5410</strain>
    </source>
</reference>
<comment type="caution">
    <text evidence="5">The sequence shown here is derived from an EMBL/GenBank/DDBJ whole genome shotgun (WGS) entry which is preliminary data.</text>
</comment>
<dbReference type="InterPro" id="IPR027785">
    <property type="entry name" value="UvrD-like_helicase_C"/>
</dbReference>
<accession>A0A9D1H7J0</accession>
<dbReference type="InterPro" id="IPR027417">
    <property type="entry name" value="P-loop_NTPase"/>
</dbReference>
<keyword evidence="1 3" id="KW-0547">Nucleotide-binding</keyword>
<evidence type="ECO:0000313" key="6">
    <source>
        <dbReference type="Proteomes" id="UP000824160"/>
    </source>
</evidence>
<dbReference type="GO" id="GO:0005524">
    <property type="term" value="F:ATP binding"/>
    <property type="evidence" value="ECO:0007669"/>
    <property type="project" value="UniProtKB-UniRule"/>
</dbReference>
<evidence type="ECO:0000256" key="2">
    <source>
        <dbReference type="ARBA" id="ARBA00022840"/>
    </source>
</evidence>
<dbReference type="GO" id="GO:0017116">
    <property type="term" value="F:single-stranded DNA helicase activity"/>
    <property type="evidence" value="ECO:0007669"/>
    <property type="project" value="TreeGrafter"/>
</dbReference>
<dbReference type="NCBIfam" id="TIGR01448">
    <property type="entry name" value="recD_rel"/>
    <property type="match status" value="1"/>
</dbReference>
<dbReference type="InterPro" id="IPR055446">
    <property type="entry name" value="RecD2_N_OB"/>
</dbReference>
<dbReference type="InterPro" id="IPR003593">
    <property type="entry name" value="AAA+_ATPase"/>
</dbReference>
<dbReference type="Gene3D" id="1.10.150.20">
    <property type="entry name" value="5' to 3' exonuclease, C-terminal subdomain"/>
    <property type="match status" value="1"/>
</dbReference>
<organism evidence="5 6">
    <name type="scientific">Candidatus Faecivivens stercoripullorum</name>
    <dbReference type="NCBI Taxonomy" id="2840805"/>
    <lineage>
        <taxon>Bacteria</taxon>
        <taxon>Bacillati</taxon>
        <taxon>Bacillota</taxon>
        <taxon>Clostridia</taxon>
        <taxon>Eubacteriales</taxon>
        <taxon>Oscillospiraceae</taxon>
        <taxon>Oscillospiraceae incertae sedis</taxon>
        <taxon>Candidatus Faecivivens</taxon>
    </lineage>
</organism>
<evidence type="ECO:0000256" key="3">
    <source>
        <dbReference type="HAMAP-Rule" id="MF_01488"/>
    </source>
</evidence>
<dbReference type="GO" id="GO:0003677">
    <property type="term" value="F:DNA binding"/>
    <property type="evidence" value="ECO:0007669"/>
    <property type="project" value="UniProtKB-UniRule"/>
</dbReference>
<dbReference type="Pfam" id="PF14520">
    <property type="entry name" value="HHH_5"/>
    <property type="match status" value="1"/>
</dbReference>
<dbReference type="SUPFAM" id="SSF52540">
    <property type="entry name" value="P-loop containing nucleoside triphosphate hydrolases"/>
    <property type="match status" value="1"/>
</dbReference>
<dbReference type="InterPro" id="IPR050534">
    <property type="entry name" value="Coronavir_polyprotein_1ab"/>
</dbReference>
<dbReference type="EC" id="5.6.2.3" evidence="3"/>
<sequence>MAAGRESIVNIEGTVSEIVYMNEETSFAVIEVDTGEELLPVIGELYGVAEGEELRLSGSYTSHPKFGRQFKALAYERRMPATAAAIRKFLSSGAVKGIGAVLAMRIVETFGDDTMTILEETPGRLVEVRGISPKKAEAVSKELNQMFGMRAVMAFLSTYGLTPAEGVRVWKKWGSIAVDIIKDNPYLLCLEDIGAEFKKADEIALSLGIPEDSGKRLFGAVCHVLRHNLRNGHTCLARETIVQLVQRLTETPIEAIEADIDQRIEDEELFSVQRNREFLFLPAMYNAEKYIALRLSMMLQNRFFVSRDIERMIDEVEQQKEIKYESLQRDAIRAALQKSMLILTGGPGTGKTTTLNAIIDLLEQEGLSIAIAAPTGRAAMRISEVTGREAKTIHRLLEVDFSSREELKFVHNERNPLKADVVVIDEMSMVDTALFESLLRGCRMGCKLILVGDSDQLPSVGAGNVLRDLIDSGCIPTVELKQVFRQAAESRIVTNAHRIVAGEYPDLTVRDNDFFFLRRQNAASVLSTVTELVAKRLPASYGYSPLEDIQVLTPQRKGDLGVYSINDSLQQALNPPEKGKKEYKSTFFTFREGDKVLQTRNNYDIEWEKPGTREKGMGIYNGDIGIIRKIDLIGSSMEIDFDDRRCSYTLDMAGELELAYAVTVHKSQGSEYSAVVLPILGGYDKLYFRNLLYTAVTRARKLLIIVGSESRVYQMVDNNRKTLRYTGLRYFLQQEVGNRSPVQDEEAGHTMSEQTTL</sequence>
<proteinExistence type="inferred from homology"/>
<dbReference type="HAMAP" id="MF_01488">
    <property type="entry name" value="RecD2"/>
    <property type="match status" value="1"/>
</dbReference>
<dbReference type="Pfam" id="PF13538">
    <property type="entry name" value="UvrD_C_2"/>
    <property type="match status" value="1"/>
</dbReference>
<dbReference type="Proteomes" id="UP000824160">
    <property type="component" value="Unassembled WGS sequence"/>
</dbReference>
<comment type="catalytic activity">
    <reaction evidence="3">
        <text>ATP + H2O = ADP + phosphate + H(+)</text>
        <dbReference type="Rhea" id="RHEA:13065"/>
        <dbReference type="ChEBI" id="CHEBI:15377"/>
        <dbReference type="ChEBI" id="CHEBI:15378"/>
        <dbReference type="ChEBI" id="CHEBI:30616"/>
        <dbReference type="ChEBI" id="CHEBI:43474"/>
        <dbReference type="ChEBI" id="CHEBI:456216"/>
        <dbReference type="EC" id="5.6.2.3"/>
    </reaction>
</comment>
<keyword evidence="3" id="KW-0238">DNA-binding</keyword>
<dbReference type="Gene3D" id="2.30.30.940">
    <property type="match status" value="1"/>
</dbReference>
<evidence type="ECO:0000259" key="4">
    <source>
        <dbReference type="SMART" id="SM00382"/>
    </source>
</evidence>
<keyword evidence="3" id="KW-0378">Hydrolase</keyword>